<sequence length="952" mass="111042">MDEADIHLGVLSGVEEMEEEQRLSDILAEDMSVNERCEQQVDLNRETKERRDNEQRIAEKRGRQDDEEIIEEDGFVTVRRGHKKANRQNSDGNKKKEDNNETEKSNVIVSVTGKEVLPKQFGMAKLLRSLNIENIIRMNYKNAFKVLIYFNNRGDASKLVSCEQLLNLGYRVQMTDEFNLCYGIIKQVDLVIEEKEIFENITCEYDVISVRRLKRQSYNGEWLNSESIRICFKGNTLPPYVYGYGCRFKVEPYTFPVSQCSVCWRFGHLSRSCPMKKQICPKCGNDHPNCETEKYICVNCKGPHMALYKKCPVFLKEKRIRDIMTENNCNYRKGLEIYLEQKETQKFYDNSYHGCIENNTQQLITNSEDESVQGGQETTYRDILITKALVHNENGVNQRRIEDCQQKNIQKKRVVESKQKERITQDTNTSTEVLRQQRINTEESDNRYSHLQTTNHEKKKNTGSEELKYTFNSKSSLQHLARCASGRRGVSIAYVILSKIDELIRKDVTLRLQWVPSHIGIQGNEKADMLAKYAAINGKEFNVILDYSELLPKFKNKCYDEWKEYFDKRSLDKGIWYKTIQSQPFRVPWFVDSNLGRKFVVIAHRLRSGHIPCNKFAFMMKKTNSPNCVIKQVEKAADQFIPLIKVCDKPNNEFRPKPYWTPQLSHSIAQRRLALKNFRNNPTPDNLSTLERIAGATKTAIQRARSNDWQAYCSSIDEQTSSSDMWKRMGWIKDSKSSLQHLARCASGRRGVSIAYVILSKIDELIRKDVTLRLQWVPSHIGIQGNEKADMLAKYAAINGKEFNVILDYSELLPKFKNKCYDEWKEYFDKRSLDKGIWYKTIQSQPFRVPWFVDSNLGRKFVVIAHRLRSGHIPCNKFAFMMKKTNSPNCVDCGVVEDLHHLLMECVRYEPERNDLFRILRLNRLEVGTFHYILSKPNSDDAKSLFRFMALI</sequence>
<organism evidence="2">
    <name type="scientific">Heliothis virescens</name>
    <name type="common">Tobacco budworm moth</name>
    <dbReference type="NCBI Taxonomy" id="7102"/>
    <lineage>
        <taxon>Eukaryota</taxon>
        <taxon>Metazoa</taxon>
        <taxon>Ecdysozoa</taxon>
        <taxon>Arthropoda</taxon>
        <taxon>Hexapoda</taxon>
        <taxon>Insecta</taxon>
        <taxon>Pterygota</taxon>
        <taxon>Neoptera</taxon>
        <taxon>Endopterygota</taxon>
        <taxon>Lepidoptera</taxon>
        <taxon>Glossata</taxon>
        <taxon>Ditrysia</taxon>
        <taxon>Noctuoidea</taxon>
        <taxon>Noctuidae</taxon>
        <taxon>Heliothinae</taxon>
        <taxon>Heliothis</taxon>
    </lineage>
</organism>
<dbReference type="PANTHER" id="PTHR10642">
    <property type="entry name" value="RIBONUCLEASE H1"/>
    <property type="match status" value="1"/>
</dbReference>
<dbReference type="Gene3D" id="3.30.420.10">
    <property type="entry name" value="Ribonuclease H-like superfamily/Ribonuclease H"/>
    <property type="match status" value="2"/>
</dbReference>
<dbReference type="InterPro" id="IPR012337">
    <property type="entry name" value="RNaseH-like_sf"/>
</dbReference>
<dbReference type="InterPro" id="IPR036397">
    <property type="entry name" value="RNaseH_sf"/>
</dbReference>
<dbReference type="EMBL" id="NWSH01002107">
    <property type="protein sequence ID" value="PCG69158.1"/>
    <property type="molecule type" value="Genomic_DNA"/>
</dbReference>
<dbReference type="GO" id="GO:0004523">
    <property type="term" value="F:RNA-DNA hybrid ribonuclease activity"/>
    <property type="evidence" value="ECO:0007669"/>
    <property type="project" value="TreeGrafter"/>
</dbReference>
<protein>
    <recommendedName>
        <fullName evidence="3">RNase H type-1 domain-containing protein</fullName>
    </recommendedName>
</protein>
<reference evidence="2" key="1">
    <citation type="submission" date="2017-09" db="EMBL/GenBank/DDBJ databases">
        <title>Contemporary evolution of a Lepidopteran species, Heliothis virescens, in response to modern agricultural practices.</title>
        <authorList>
            <person name="Fritz M.L."/>
            <person name="Deyonke A.M."/>
            <person name="Papanicolaou A."/>
            <person name="Micinski S."/>
            <person name="Westbrook J."/>
            <person name="Gould F."/>
        </authorList>
    </citation>
    <scope>NUCLEOTIDE SEQUENCE [LARGE SCALE GENOMIC DNA]</scope>
    <source>
        <strain evidence="2">HvINT-</strain>
        <tissue evidence="2">Whole body</tissue>
    </source>
</reference>
<gene>
    <name evidence="2" type="ORF">B5V51_4448</name>
</gene>
<dbReference type="GO" id="GO:0043137">
    <property type="term" value="P:DNA replication, removal of RNA primer"/>
    <property type="evidence" value="ECO:0007669"/>
    <property type="project" value="TreeGrafter"/>
</dbReference>
<dbReference type="STRING" id="7102.A0A2A4JBT8"/>
<dbReference type="PANTHER" id="PTHR10642:SF26">
    <property type="entry name" value="RIBONUCLEASE H1"/>
    <property type="match status" value="1"/>
</dbReference>
<evidence type="ECO:0000256" key="1">
    <source>
        <dbReference type="SAM" id="MobiDB-lite"/>
    </source>
</evidence>
<dbReference type="CDD" id="cd09276">
    <property type="entry name" value="Rnase_HI_RT_non_LTR"/>
    <property type="match status" value="1"/>
</dbReference>
<feature type="region of interest" description="Disordered" evidence="1">
    <location>
        <begin position="80"/>
        <end position="105"/>
    </location>
</feature>
<proteinExistence type="predicted"/>
<dbReference type="AlphaFoldDB" id="A0A2A4JBT8"/>
<accession>A0A2A4JBT8</accession>
<dbReference type="InterPro" id="IPR050092">
    <property type="entry name" value="RNase_H"/>
</dbReference>
<dbReference type="GO" id="GO:0003676">
    <property type="term" value="F:nucleic acid binding"/>
    <property type="evidence" value="ECO:0007669"/>
    <property type="project" value="InterPro"/>
</dbReference>
<feature type="compositionally biased region" description="Basic and acidic residues" evidence="1">
    <location>
        <begin position="92"/>
        <end position="104"/>
    </location>
</feature>
<feature type="region of interest" description="Disordered" evidence="1">
    <location>
        <begin position="40"/>
        <end position="64"/>
    </location>
</feature>
<name>A0A2A4JBT8_HELVI</name>
<feature type="region of interest" description="Disordered" evidence="1">
    <location>
        <begin position="441"/>
        <end position="463"/>
    </location>
</feature>
<evidence type="ECO:0008006" key="3">
    <source>
        <dbReference type="Google" id="ProtNLM"/>
    </source>
</evidence>
<comment type="caution">
    <text evidence="2">The sequence shown here is derived from an EMBL/GenBank/DDBJ whole genome shotgun (WGS) entry which is preliminary data.</text>
</comment>
<dbReference type="SUPFAM" id="SSF53098">
    <property type="entry name" value="Ribonuclease H-like"/>
    <property type="match status" value="2"/>
</dbReference>
<evidence type="ECO:0000313" key="2">
    <source>
        <dbReference type="EMBL" id="PCG69158.1"/>
    </source>
</evidence>